<accession>A0A2U3PFU2</accession>
<feature type="region of interest" description="Disordered" evidence="1">
    <location>
        <begin position="65"/>
        <end position="98"/>
    </location>
</feature>
<gene>
    <name evidence="2" type="ORF">MNAB215_4828</name>
</gene>
<reference evidence="2 3" key="1">
    <citation type="submission" date="2017-01" db="EMBL/GenBank/DDBJ databases">
        <authorList>
            <consortium name="Urmite Genomes"/>
        </authorList>
    </citation>
    <scope>NUCLEOTIDE SEQUENCE [LARGE SCALE GENOMIC DNA]</scope>
    <source>
        <strain evidence="2 3">AB215</strain>
    </source>
</reference>
<sequence length="98" mass="10869">VEINDAEKFVRSWGIWERGRSHGVAEAVETVDKFLSGGGLTAGQREILLRVYDSLLEINTRSLSASPPRRMGRGWRQAAREMTRTAARSPLGSASIRD</sequence>
<feature type="non-terminal residue" evidence="2">
    <location>
        <position position="1"/>
    </location>
</feature>
<dbReference type="EMBL" id="FUEZ01000004">
    <property type="protein sequence ID" value="SPM42608.1"/>
    <property type="molecule type" value="Genomic_DNA"/>
</dbReference>
<evidence type="ECO:0000313" key="2">
    <source>
        <dbReference type="EMBL" id="SPM42608.1"/>
    </source>
</evidence>
<organism evidence="2 3">
    <name type="scientific">Mycobacterium numidiamassiliense</name>
    <dbReference type="NCBI Taxonomy" id="1841861"/>
    <lineage>
        <taxon>Bacteria</taxon>
        <taxon>Bacillati</taxon>
        <taxon>Actinomycetota</taxon>
        <taxon>Actinomycetes</taxon>
        <taxon>Mycobacteriales</taxon>
        <taxon>Mycobacteriaceae</taxon>
        <taxon>Mycobacterium</taxon>
    </lineage>
</organism>
<dbReference type="AlphaFoldDB" id="A0A2U3PFU2"/>
<evidence type="ECO:0000313" key="3">
    <source>
        <dbReference type="Proteomes" id="UP000240424"/>
    </source>
</evidence>
<name>A0A2U3PFU2_9MYCO</name>
<evidence type="ECO:0000256" key="1">
    <source>
        <dbReference type="SAM" id="MobiDB-lite"/>
    </source>
</evidence>
<dbReference type="Proteomes" id="UP000240424">
    <property type="component" value="Unassembled WGS sequence"/>
</dbReference>
<keyword evidence="3" id="KW-1185">Reference proteome</keyword>
<protein>
    <submittedName>
        <fullName evidence="2">Mycobacterium numidiamassiliense ORFan</fullName>
    </submittedName>
</protein>
<proteinExistence type="predicted"/>